<evidence type="ECO:0000256" key="1">
    <source>
        <dbReference type="SAM" id="MobiDB-lite"/>
    </source>
</evidence>
<dbReference type="OrthoDB" id="248175at2759"/>
<organism evidence="2 3">
    <name type="scientific">Porcisia hertigi</name>
    <dbReference type="NCBI Taxonomy" id="2761500"/>
    <lineage>
        <taxon>Eukaryota</taxon>
        <taxon>Discoba</taxon>
        <taxon>Euglenozoa</taxon>
        <taxon>Kinetoplastea</taxon>
        <taxon>Metakinetoplastina</taxon>
        <taxon>Trypanosomatida</taxon>
        <taxon>Trypanosomatidae</taxon>
        <taxon>Leishmaniinae</taxon>
        <taxon>Porcisia</taxon>
    </lineage>
</organism>
<dbReference type="PANTHER" id="PTHR33667:SF7">
    <property type="entry name" value="RIKEN CDNA 1810020O05 GENE"/>
    <property type="match status" value="1"/>
</dbReference>
<feature type="region of interest" description="Disordered" evidence="1">
    <location>
        <begin position="475"/>
        <end position="556"/>
    </location>
</feature>
<keyword evidence="3" id="KW-1185">Reference proteome</keyword>
<name>A0A836L6E8_9TRYP</name>
<comment type="caution">
    <text evidence="2">The sequence shown here is derived from an EMBL/GenBank/DDBJ whole genome shotgun (WGS) entry which is preliminary data.</text>
</comment>
<dbReference type="Proteomes" id="UP000674318">
    <property type="component" value="Unassembled WGS sequence"/>
</dbReference>
<dbReference type="AlphaFoldDB" id="A0A836L6E8"/>
<dbReference type="RefSeq" id="XP_067755586.1">
    <property type="nucleotide sequence ID" value="XM_067899142.1"/>
</dbReference>
<sequence length="1039" mass="111743">MAKKEKKPVAALVTSPGCTEECLLEVFLRRDLCAQLVPELLILLRLNNQTHFVLPHQILAEANSHSVGDGQQSPDSQLPAVAPLLHLVKQSIPVGESTTRYTILNDSSANRIDVYSLLNPSDEGDPGGKQAGGSSTKQRKNVTAPGAKPKGKAAAGLTALPDGAHHVGGAELSLIPLLRNSKMDVAVLLAAGSRLNLGDSLHFRVQCCDSLLFPAQCMAQCRPVLVRVCGVAGLPTLASTSGSPITENLTAPTSADSRRRLRTCISLAGKRVTVDAQPIKPSISDDDDAAITSISPKIPASTFHDYVFFLDELGTPLDVYRQLYSAPCEVSLWQSFEMDAERTASAAKPAPTPPGNSTEALIGSGSFSVRDFLTDDQTRFSETVQLLPSRSTVGVGGEYTCLTTDCSVSVHLDFFQPFTPLLHVDKDGQALPHTAFLTRALLRLPYAAPWTRDFLAFLLREVTALPRATQDVQYHLPPVPPVSPPPPAKAIEKEKPVGRRSGAPHSRCAAPPAPSGSSKKQSSSGGNHKSGKISGRTPPPDPTPDQPTPSFADALKVYSPPGLSGFEVTDGQVRLWCFEATVPEVQRLLSQLGRFLEARRGVSTEVSILFNAELFAPQRMYMKYPPLIIPPAGMTATLSQPGEVDGASVALEVEPSGTGGRLHRIRLCSPIGALCRKESHYVRRNLSDDCLQSLQSLAALLGTASMREAEMRGWMPSATLLVSTERSFGKTLEEEDLYGVAVTTFPESKTATAASYLVNDAAESAPESNPGSAAAFLMGEATVGSLISFDGMLKTEGLSRIPAAARLRFSVLAWMVVTNTKEEVLCAFPHSTPTGLVQYHIEGQVVRCSTTTLLYVLNCTCLARSVTHSHNAAFERVLRQRQRDEHTLLKEKMARSAGGKLMPVRQAAGGVAEGSGDVSRSHADKSCAPAAVRARRASSSDESEDGEVDWLDSSVEKYLCTSLIPPVKPPAPPRRLQRDSANARWLLAHKTQRKQAADTVSSPAELTFDELWRMYDRRAPTSATATSAPNDKKLPLMRF</sequence>
<feature type="compositionally biased region" description="Pro residues" evidence="1">
    <location>
        <begin position="537"/>
        <end position="547"/>
    </location>
</feature>
<feature type="compositionally biased region" description="Pro residues" evidence="1">
    <location>
        <begin position="477"/>
        <end position="488"/>
    </location>
</feature>
<dbReference type="PANTHER" id="PTHR33667">
    <property type="entry name" value="SI:DKEY-57N24.6"/>
    <property type="match status" value="1"/>
</dbReference>
<feature type="compositionally biased region" description="Low complexity" evidence="1">
    <location>
        <begin position="515"/>
        <end position="535"/>
    </location>
</feature>
<feature type="compositionally biased region" description="Low complexity" evidence="1">
    <location>
        <begin position="143"/>
        <end position="154"/>
    </location>
</feature>
<proteinExistence type="predicted"/>
<feature type="region of interest" description="Disordered" evidence="1">
    <location>
        <begin position="117"/>
        <end position="154"/>
    </location>
</feature>
<gene>
    <name evidence="2" type="ORF">JKF63_03121</name>
</gene>
<dbReference type="GeneID" id="94289219"/>
<feature type="region of interest" description="Disordered" evidence="1">
    <location>
        <begin position="908"/>
        <end position="947"/>
    </location>
</feature>
<evidence type="ECO:0000313" key="2">
    <source>
        <dbReference type="EMBL" id="KAG5498832.1"/>
    </source>
</evidence>
<evidence type="ECO:0000313" key="3">
    <source>
        <dbReference type="Proteomes" id="UP000674318"/>
    </source>
</evidence>
<protein>
    <submittedName>
        <fullName evidence="2">Uncharacterized protein</fullName>
    </submittedName>
</protein>
<dbReference type="EMBL" id="JAFJZO010000030">
    <property type="protein sequence ID" value="KAG5498832.1"/>
    <property type="molecule type" value="Genomic_DNA"/>
</dbReference>
<accession>A0A836L6E8</accession>
<dbReference type="KEGG" id="phet:94289219"/>
<reference evidence="2 3" key="1">
    <citation type="submission" date="2021-02" db="EMBL/GenBank/DDBJ databases">
        <title>Porcisia hertigi Genome sequencing and assembly.</title>
        <authorList>
            <person name="Almutairi H."/>
            <person name="Gatherer D."/>
        </authorList>
    </citation>
    <scope>NUCLEOTIDE SEQUENCE [LARGE SCALE GENOMIC DNA]</scope>
    <source>
        <strain evidence="2 3">C119</strain>
    </source>
</reference>